<feature type="transmembrane region" description="Helical" evidence="8">
    <location>
        <begin position="64"/>
        <end position="84"/>
    </location>
</feature>
<feature type="compositionally biased region" description="Polar residues" evidence="7">
    <location>
        <begin position="132"/>
        <end position="144"/>
    </location>
</feature>
<dbReference type="Pfam" id="PF04178">
    <property type="entry name" value="Got1"/>
    <property type="match status" value="1"/>
</dbReference>
<keyword evidence="3 8" id="KW-1133">Transmembrane helix</keyword>
<feature type="transmembrane region" description="Helical" evidence="8">
    <location>
        <begin position="9"/>
        <end position="29"/>
    </location>
</feature>
<dbReference type="GO" id="GO:0000139">
    <property type="term" value="C:Golgi membrane"/>
    <property type="evidence" value="ECO:0007669"/>
    <property type="project" value="UniProtKB-SubCell"/>
</dbReference>
<dbReference type="AlphaFoldDB" id="A0A7S2VZL1"/>
<comment type="similarity">
    <text evidence="6">Belongs to the GOT1 family.</text>
</comment>
<evidence type="ECO:0000256" key="4">
    <source>
        <dbReference type="ARBA" id="ARBA00023034"/>
    </source>
</evidence>
<sequence>MIRTRNKKVGVMLLGSGGVFTMVGMSLFFNKSLMRIGNLLFIAGIPMTIGPGRTAGYFLQPKKARATGCLMLGIFLVMVGWPVFGIALEIFGLLNLFGNLFPVLMVVLKQMPIVGNLLNSNKNSGGKKSRTPKNTQYDNNNQGQDHYSRGDDDRYHDDRGDASRYY</sequence>
<feature type="transmembrane region" description="Helical" evidence="8">
    <location>
        <begin position="90"/>
        <end position="108"/>
    </location>
</feature>
<dbReference type="GO" id="GO:0006888">
    <property type="term" value="P:endoplasmic reticulum to Golgi vesicle-mediated transport"/>
    <property type="evidence" value="ECO:0007669"/>
    <property type="project" value="InterPro"/>
</dbReference>
<evidence type="ECO:0000256" key="5">
    <source>
        <dbReference type="ARBA" id="ARBA00023136"/>
    </source>
</evidence>
<evidence type="ECO:0000256" key="7">
    <source>
        <dbReference type="SAM" id="MobiDB-lite"/>
    </source>
</evidence>
<dbReference type="InterPro" id="IPR045176">
    <property type="entry name" value="Got1"/>
</dbReference>
<proteinExistence type="inferred from homology"/>
<feature type="region of interest" description="Disordered" evidence="7">
    <location>
        <begin position="122"/>
        <end position="166"/>
    </location>
</feature>
<organism evidence="9">
    <name type="scientific">Eucampia antarctica</name>
    <dbReference type="NCBI Taxonomy" id="49252"/>
    <lineage>
        <taxon>Eukaryota</taxon>
        <taxon>Sar</taxon>
        <taxon>Stramenopiles</taxon>
        <taxon>Ochrophyta</taxon>
        <taxon>Bacillariophyta</taxon>
        <taxon>Mediophyceae</taxon>
        <taxon>Biddulphiophycidae</taxon>
        <taxon>Hemiaulales</taxon>
        <taxon>Hemiaulaceae</taxon>
        <taxon>Eucampia</taxon>
    </lineage>
</organism>
<protein>
    <recommendedName>
        <fullName evidence="10">Vesicle transport protein</fullName>
    </recommendedName>
</protein>
<accession>A0A7S2VZL1</accession>
<name>A0A7S2VZL1_9STRA</name>
<dbReference type="EMBL" id="HBHI01004785">
    <property type="protein sequence ID" value="CAD9658606.1"/>
    <property type="molecule type" value="Transcribed_RNA"/>
</dbReference>
<evidence type="ECO:0000256" key="3">
    <source>
        <dbReference type="ARBA" id="ARBA00022989"/>
    </source>
</evidence>
<evidence type="ECO:0008006" key="10">
    <source>
        <dbReference type="Google" id="ProtNLM"/>
    </source>
</evidence>
<evidence type="ECO:0000256" key="6">
    <source>
        <dbReference type="ARBA" id="ARBA00025799"/>
    </source>
</evidence>
<keyword evidence="4" id="KW-0333">Golgi apparatus</keyword>
<dbReference type="PANTHER" id="PTHR21493:SF9">
    <property type="entry name" value="GOLGI TRANSPORT PROTEIN 1-RELATED"/>
    <property type="match status" value="1"/>
</dbReference>
<gene>
    <name evidence="9" type="ORF">EANT1437_LOCUS2408</name>
</gene>
<keyword evidence="5 8" id="KW-0472">Membrane</keyword>
<feature type="transmembrane region" description="Helical" evidence="8">
    <location>
        <begin position="35"/>
        <end position="52"/>
    </location>
</feature>
<dbReference type="InterPro" id="IPR007305">
    <property type="entry name" value="Vesicle_transpt_Got1/SFT2"/>
</dbReference>
<dbReference type="GO" id="GO:0042147">
    <property type="term" value="P:retrograde transport, endosome to Golgi"/>
    <property type="evidence" value="ECO:0007669"/>
    <property type="project" value="InterPro"/>
</dbReference>
<dbReference type="PANTHER" id="PTHR21493">
    <property type="entry name" value="CGI-141-RELATED/LIPASE CONTAINING PROTEIN"/>
    <property type="match status" value="1"/>
</dbReference>
<evidence type="ECO:0000313" key="9">
    <source>
        <dbReference type="EMBL" id="CAD9658606.1"/>
    </source>
</evidence>
<comment type="subcellular location">
    <subcellularLocation>
        <location evidence="1">Golgi apparatus membrane</location>
        <topology evidence="1">Multi-pass membrane protein</topology>
    </subcellularLocation>
</comment>
<keyword evidence="2 8" id="KW-0812">Transmembrane</keyword>
<evidence type="ECO:0000256" key="8">
    <source>
        <dbReference type="SAM" id="Phobius"/>
    </source>
</evidence>
<evidence type="ECO:0000256" key="2">
    <source>
        <dbReference type="ARBA" id="ARBA00022692"/>
    </source>
</evidence>
<evidence type="ECO:0000256" key="1">
    <source>
        <dbReference type="ARBA" id="ARBA00004653"/>
    </source>
</evidence>
<reference evidence="9" key="1">
    <citation type="submission" date="2021-01" db="EMBL/GenBank/DDBJ databases">
        <authorList>
            <person name="Corre E."/>
            <person name="Pelletier E."/>
            <person name="Niang G."/>
            <person name="Scheremetjew M."/>
            <person name="Finn R."/>
            <person name="Kale V."/>
            <person name="Holt S."/>
            <person name="Cochrane G."/>
            <person name="Meng A."/>
            <person name="Brown T."/>
            <person name="Cohen L."/>
        </authorList>
    </citation>
    <scope>NUCLEOTIDE SEQUENCE</scope>
    <source>
        <strain evidence="9">CCMP1452</strain>
    </source>
</reference>
<dbReference type="GO" id="GO:0005829">
    <property type="term" value="C:cytosol"/>
    <property type="evidence" value="ECO:0007669"/>
    <property type="project" value="GOC"/>
</dbReference>
<feature type="compositionally biased region" description="Basic and acidic residues" evidence="7">
    <location>
        <begin position="146"/>
        <end position="166"/>
    </location>
</feature>